<evidence type="ECO:0000313" key="3">
    <source>
        <dbReference type="EMBL" id="SBW05350.1"/>
    </source>
</evidence>
<dbReference type="PANTHER" id="PTHR30160">
    <property type="entry name" value="TETRAACYLDISACCHARIDE 4'-KINASE-RELATED"/>
    <property type="match status" value="1"/>
</dbReference>
<gene>
    <name evidence="3" type="ORF">KL86DPRO_20472</name>
</gene>
<keyword evidence="2 3" id="KW-0808">Transferase</keyword>
<dbReference type="EMBL" id="FLUQ01000002">
    <property type="protein sequence ID" value="SBW05350.1"/>
    <property type="molecule type" value="Genomic_DNA"/>
</dbReference>
<dbReference type="GO" id="GO:0008713">
    <property type="term" value="F:ADP-heptose-lipopolysaccharide heptosyltransferase activity"/>
    <property type="evidence" value="ECO:0007669"/>
    <property type="project" value="TreeGrafter"/>
</dbReference>
<keyword evidence="1" id="KW-0328">Glycosyltransferase</keyword>
<dbReference type="Gene3D" id="3.40.50.2000">
    <property type="entry name" value="Glycogen Phosphorylase B"/>
    <property type="match status" value="2"/>
</dbReference>
<reference evidence="3" key="1">
    <citation type="submission" date="2016-04" db="EMBL/GenBank/DDBJ databases">
        <authorList>
            <person name="Evans L.H."/>
            <person name="Alamgir A."/>
            <person name="Owens N."/>
            <person name="Weber N.D."/>
            <person name="Virtaneva K."/>
            <person name="Barbian K."/>
            <person name="Babar A."/>
            <person name="Rosenke K."/>
        </authorList>
    </citation>
    <scope>NUCLEOTIDE SEQUENCE</scope>
    <source>
        <strain evidence="3">86</strain>
    </source>
</reference>
<protein>
    <submittedName>
        <fullName evidence="3">Glycosyltransferase 9 family protein</fullName>
    </submittedName>
</protein>
<dbReference type="CDD" id="cd03789">
    <property type="entry name" value="GT9_LPS_heptosyltransferase"/>
    <property type="match status" value="1"/>
</dbReference>
<dbReference type="AlphaFoldDB" id="A0A212K0R1"/>
<evidence type="ECO:0000256" key="1">
    <source>
        <dbReference type="ARBA" id="ARBA00022676"/>
    </source>
</evidence>
<dbReference type="GO" id="GO:0005829">
    <property type="term" value="C:cytosol"/>
    <property type="evidence" value="ECO:0007669"/>
    <property type="project" value="TreeGrafter"/>
</dbReference>
<name>A0A212K0R1_9DELT</name>
<dbReference type="SUPFAM" id="SSF53756">
    <property type="entry name" value="UDP-Glycosyltransferase/glycogen phosphorylase"/>
    <property type="match status" value="1"/>
</dbReference>
<dbReference type="InterPro" id="IPR002201">
    <property type="entry name" value="Glyco_trans_9"/>
</dbReference>
<dbReference type="PANTHER" id="PTHR30160:SF1">
    <property type="entry name" value="LIPOPOLYSACCHARIDE 1,2-N-ACETYLGLUCOSAMINETRANSFERASE-RELATED"/>
    <property type="match status" value="1"/>
</dbReference>
<sequence length="348" mass="38655">MDLATFVPKNILVCQLRQIGDVILMTPLLELLKKRYPDSAVHVLTEKKCLPVLENNPYCDRVWPIDKKDLSSLWKEVAYYRRVAAENFDLVVDLQQTPRCRWVVYFSKAPVRLTRTPPWYTRWLYTDWAEPEKCYASAMKAAVLGPLGITWQGERPLIVLTPGEKAAAKDHLAILGLSPGQTLVTVDPTHRRETRRWPARYYAELLEKAAAERPGLRFQLLFGPGEEAVVAEIAALSGKKDHLLPAGRLLSLREMAACIEASAMLLGNCSAPRHMAVAVGTPTLTIQGATSSGWVFPAPEHGYVASDIECRPCNKNSCDKGIACLTGLAPEAVLPEFLRRLDAARAGR</sequence>
<dbReference type="InterPro" id="IPR051199">
    <property type="entry name" value="LPS_LOS_Heptosyltrfase"/>
</dbReference>
<dbReference type="Pfam" id="PF01075">
    <property type="entry name" value="Glyco_transf_9"/>
    <property type="match status" value="1"/>
</dbReference>
<dbReference type="GO" id="GO:0009244">
    <property type="term" value="P:lipopolysaccharide core region biosynthetic process"/>
    <property type="evidence" value="ECO:0007669"/>
    <property type="project" value="TreeGrafter"/>
</dbReference>
<proteinExistence type="predicted"/>
<evidence type="ECO:0000256" key="2">
    <source>
        <dbReference type="ARBA" id="ARBA00022679"/>
    </source>
</evidence>
<organism evidence="3">
    <name type="scientific">uncultured delta proteobacterium</name>
    <dbReference type="NCBI Taxonomy" id="34034"/>
    <lineage>
        <taxon>Bacteria</taxon>
        <taxon>Deltaproteobacteria</taxon>
        <taxon>environmental samples</taxon>
    </lineage>
</organism>
<accession>A0A212K0R1</accession>